<comment type="cofactor">
    <cofactor evidence="1">
        <name>Mg(2+)</name>
        <dbReference type="ChEBI" id="CHEBI:18420"/>
    </cofactor>
    <text evidence="1">Binds 2 magnesium ions per subunit.</text>
</comment>
<dbReference type="InterPro" id="IPR036705">
    <property type="entry name" value="Ribosyl_crysJ1_sf"/>
</dbReference>
<dbReference type="AlphaFoldDB" id="A0A1G7C4K3"/>
<dbReference type="RefSeq" id="WP_092078435.1">
    <property type="nucleotide sequence ID" value="NZ_FNAQ01000008.1"/>
</dbReference>
<dbReference type="Proteomes" id="UP000243205">
    <property type="component" value="Unassembled WGS sequence"/>
</dbReference>
<dbReference type="STRING" id="57664.SAMN05661003_10869"/>
<feature type="binding site" evidence="1">
    <location>
        <position position="60"/>
    </location>
    <ligand>
        <name>Mg(2+)</name>
        <dbReference type="ChEBI" id="CHEBI:18420"/>
        <label>1</label>
    </ligand>
</feature>
<reference evidence="3" key="1">
    <citation type="submission" date="2016-10" db="EMBL/GenBank/DDBJ databases">
        <authorList>
            <person name="Varghese N."/>
            <person name="Submissions S."/>
        </authorList>
    </citation>
    <scope>NUCLEOTIDE SEQUENCE [LARGE SCALE GENOMIC DNA]</scope>
    <source>
        <strain evidence="3">DSM 8987</strain>
    </source>
</reference>
<dbReference type="NCBIfam" id="TIGR02662">
    <property type="entry name" value="dinitro_DRAG"/>
    <property type="match status" value="1"/>
</dbReference>
<feature type="binding site" evidence="1">
    <location>
        <position position="246"/>
    </location>
    <ligand>
        <name>Mg(2+)</name>
        <dbReference type="ChEBI" id="CHEBI:18420"/>
        <label>1</label>
    </ligand>
</feature>
<evidence type="ECO:0000313" key="2">
    <source>
        <dbReference type="EMBL" id="SDE34227.1"/>
    </source>
</evidence>
<dbReference type="InterPro" id="IPR005502">
    <property type="entry name" value="Ribosyl_crysJ1"/>
</dbReference>
<dbReference type="SUPFAM" id="SSF101478">
    <property type="entry name" value="ADP-ribosylglycohydrolase"/>
    <property type="match status" value="1"/>
</dbReference>
<dbReference type="GO" id="GO:0046872">
    <property type="term" value="F:metal ion binding"/>
    <property type="evidence" value="ECO:0007669"/>
    <property type="project" value="UniProtKB-KW"/>
</dbReference>
<dbReference type="EMBL" id="FNAQ01000008">
    <property type="protein sequence ID" value="SDE34227.1"/>
    <property type="molecule type" value="Genomic_DNA"/>
</dbReference>
<dbReference type="InterPro" id="IPR050792">
    <property type="entry name" value="ADP-ribosylglycohydrolase"/>
</dbReference>
<evidence type="ECO:0000313" key="3">
    <source>
        <dbReference type="Proteomes" id="UP000243205"/>
    </source>
</evidence>
<dbReference type="GO" id="GO:0016787">
    <property type="term" value="F:hydrolase activity"/>
    <property type="evidence" value="ECO:0007669"/>
    <property type="project" value="UniProtKB-KW"/>
</dbReference>
<keyword evidence="1" id="KW-0479">Metal-binding</keyword>
<gene>
    <name evidence="2" type="ORF">SAMN05661003_10869</name>
</gene>
<protein>
    <submittedName>
        <fullName evidence="2">ADP-ribosyl-[dinitrogen reductase] hydrolase</fullName>
    </submittedName>
</protein>
<evidence type="ECO:0000256" key="1">
    <source>
        <dbReference type="PIRSR" id="PIRSR605502-1"/>
    </source>
</evidence>
<dbReference type="PANTHER" id="PTHR16222">
    <property type="entry name" value="ADP-RIBOSYLGLYCOHYDROLASE"/>
    <property type="match status" value="1"/>
</dbReference>
<dbReference type="PANTHER" id="PTHR16222:SF12">
    <property type="entry name" value="ADP-RIBOSYLGLYCOHYDROLASE-RELATED"/>
    <property type="match status" value="1"/>
</dbReference>
<dbReference type="Gene3D" id="1.10.4080.10">
    <property type="entry name" value="ADP-ribosylation/Crystallin J1"/>
    <property type="match status" value="1"/>
</dbReference>
<feature type="binding site" evidence="1">
    <location>
        <position position="59"/>
    </location>
    <ligand>
        <name>Mg(2+)</name>
        <dbReference type="ChEBI" id="CHEBI:18420"/>
        <label>1</label>
    </ligand>
</feature>
<sequence length="302" mass="32094">MPADDSPARAEAAFLGLAIGDALGATSEFMTPAEIRSRYGVLRQIRGGGWLGLRPGQVTDDTEMSLVLARAVLACGGWSLPAIADALVAWMRSKPIDIGATVRKGLRSYMLGGGLTVPPNDWDAGNGAVMRMAPVALLTFGDAALLRRCSLEQAHLTHNHPLSDAACVCVGRMLQAALAGADRFCLHALTRELVALHPTFRFDPYSGRASGYVVETLQTVFHFLFTTDNFEDCLVGVVNQGGDADTSGAIAGMLAGAFYGLDAIPRRWQRQLDDRISAQVRQAGRALLALAPAPLLSHDQGP</sequence>
<accession>A0A1G7C4K3</accession>
<feature type="binding site" evidence="1">
    <location>
        <position position="243"/>
    </location>
    <ligand>
        <name>Mg(2+)</name>
        <dbReference type="ChEBI" id="CHEBI:18420"/>
        <label>1</label>
    </ligand>
</feature>
<dbReference type="OrthoDB" id="9806482at2"/>
<dbReference type="Pfam" id="PF03747">
    <property type="entry name" value="ADP_ribosyl_GH"/>
    <property type="match status" value="1"/>
</dbReference>
<dbReference type="InterPro" id="IPR013479">
    <property type="entry name" value="ADP-ribosyl_diN_reduct_hydro"/>
</dbReference>
<keyword evidence="1" id="KW-0460">Magnesium</keyword>
<feature type="binding site" evidence="1">
    <location>
        <position position="61"/>
    </location>
    <ligand>
        <name>Mg(2+)</name>
        <dbReference type="ChEBI" id="CHEBI:18420"/>
        <label>1</label>
    </ligand>
</feature>
<feature type="binding site" evidence="1">
    <location>
        <position position="245"/>
    </location>
    <ligand>
        <name>Mg(2+)</name>
        <dbReference type="ChEBI" id="CHEBI:18420"/>
        <label>1</label>
    </ligand>
</feature>
<organism evidence="2 3">
    <name type="scientific">Desulfuromonas thiophila</name>
    <dbReference type="NCBI Taxonomy" id="57664"/>
    <lineage>
        <taxon>Bacteria</taxon>
        <taxon>Pseudomonadati</taxon>
        <taxon>Thermodesulfobacteriota</taxon>
        <taxon>Desulfuromonadia</taxon>
        <taxon>Desulfuromonadales</taxon>
        <taxon>Desulfuromonadaceae</taxon>
        <taxon>Desulfuromonas</taxon>
    </lineage>
</organism>
<name>A0A1G7C4K3_9BACT</name>
<keyword evidence="2" id="KW-0378">Hydrolase</keyword>
<proteinExistence type="predicted"/>
<keyword evidence="3" id="KW-1185">Reference proteome</keyword>